<evidence type="ECO:0000313" key="1">
    <source>
        <dbReference type="EMBL" id="GBM99980.1"/>
    </source>
</evidence>
<dbReference type="EMBL" id="BGPR01004469">
    <property type="protein sequence ID" value="GBM99980.1"/>
    <property type="molecule type" value="Genomic_DNA"/>
</dbReference>
<accession>A0A4Y2KC43</accession>
<protein>
    <submittedName>
        <fullName evidence="1">Uncharacterized protein</fullName>
    </submittedName>
</protein>
<comment type="caution">
    <text evidence="1">The sequence shown here is derived from an EMBL/GenBank/DDBJ whole genome shotgun (WGS) entry which is preliminary data.</text>
</comment>
<sequence length="138" mass="15167">MAGLSSLISPLRVPLMTTRPTAFSPLSEQQPVEIRPTAMEVAWPVMAGLGVRETLKFLRKGPDSKPNYTKYLTCMRAWCTLNLTLWVKSPSPGVVVQRRVPAQTLSSSSSYLGSKLRGPLQNIPGVTSKQDVNLNKQN</sequence>
<organism evidence="1 2">
    <name type="scientific">Araneus ventricosus</name>
    <name type="common">Orbweaver spider</name>
    <name type="synonym">Epeira ventricosa</name>
    <dbReference type="NCBI Taxonomy" id="182803"/>
    <lineage>
        <taxon>Eukaryota</taxon>
        <taxon>Metazoa</taxon>
        <taxon>Ecdysozoa</taxon>
        <taxon>Arthropoda</taxon>
        <taxon>Chelicerata</taxon>
        <taxon>Arachnida</taxon>
        <taxon>Araneae</taxon>
        <taxon>Araneomorphae</taxon>
        <taxon>Entelegynae</taxon>
        <taxon>Araneoidea</taxon>
        <taxon>Araneidae</taxon>
        <taxon>Araneus</taxon>
    </lineage>
</organism>
<name>A0A4Y2KC43_ARAVE</name>
<reference evidence="1 2" key="1">
    <citation type="journal article" date="2019" name="Sci. Rep.">
        <title>Orb-weaving spider Araneus ventricosus genome elucidates the spidroin gene catalogue.</title>
        <authorList>
            <person name="Kono N."/>
            <person name="Nakamura H."/>
            <person name="Ohtoshi R."/>
            <person name="Moran D.A.P."/>
            <person name="Shinohara A."/>
            <person name="Yoshida Y."/>
            <person name="Fujiwara M."/>
            <person name="Mori M."/>
            <person name="Tomita M."/>
            <person name="Arakawa K."/>
        </authorList>
    </citation>
    <scope>NUCLEOTIDE SEQUENCE [LARGE SCALE GENOMIC DNA]</scope>
</reference>
<gene>
    <name evidence="1" type="ORF">AVEN_187273_1</name>
</gene>
<dbReference type="Proteomes" id="UP000499080">
    <property type="component" value="Unassembled WGS sequence"/>
</dbReference>
<keyword evidence="2" id="KW-1185">Reference proteome</keyword>
<dbReference type="AlphaFoldDB" id="A0A4Y2KC43"/>
<evidence type="ECO:0000313" key="2">
    <source>
        <dbReference type="Proteomes" id="UP000499080"/>
    </source>
</evidence>
<proteinExistence type="predicted"/>